<dbReference type="Gene3D" id="2.60.120.10">
    <property type="entry name" value="Jelly Rolls"/>
    <property type="match status" value="1"/>
</dbReference>
<dbReference type="SUPFAM" id="SSF51197">
    <property type="entry name" value="Clavaminate synthase-like"/>
    <property type="match status" value="1"/>
</dbReference>
<evidence type="ECO:0000313" key="3">
    <source>
        <dbReference type="EMBL" id="KAF9630405.1"/>
    </source>
</evidence>
<evidence type="ECO:0000256" key="1">
    <source>
        <dbReference type="SAM" id="MobiDB-lite"/>
    </source>
</evidence>
<sequence>MAPGNDQLIAESVRGLITSYHELNPNCVDELEEEPSPLEFMRYVATNRPFVIRGGASSWPSHRKWNAAYLKEVMAGQHVNVAITNRGNADAIVESEEQDGSLVFVEPFEREELFSDVIDKVQAQELGKDGDEPKVIRYAQTQNDNLRNEYSSLFADVPRDIPFARIALQPDHAGAVGPDAVNFWLGSSRSTTSLHKDNYENVYVQVLGRKHFTLLPPVEAACVNERAVPAGRYVPRKRSREGGEEERDGELEEEDLCDLRVEMARPERMVNWALWDPDLPQVRPTAFSGLSRPVRVTLEPGDMLYLPAMWYHKVAQSCSEEGICVAVNYWYDMDFSGPFWSFFSFARSVGGVANGYPLSERGGEEEEDECEREGYAKLTHRLSIWLLVACPAIALLPPRKLDLYTMGLGGMTLVAAEHLVRERTGRTILQRVGNGFDGAVQPADHMPTERARAVQEAMRKRAREEREALLRQQGEGQAERTEAKEEEGGVLQKVWMGGETEGWRERRLKEEREAIEEGRGYGDLIMDQIWEVWNWGRGGGGNGSDGSKN</sequence>
<dbReference type="InterPro" id="IPR041667">
    <property type="entry name" value="Cupin_8"/>
</dbReference>
<dbReference type="Pfam" id="PF13621">
    <property type="entry name" value="Cupin_8"/>
    <property type="match status" value="1"/>
</dbReference>
<reference evidence="3" key="1">
    <citation type="submission" date="2016-08" db="EMBL/GenBank/DDBJ databases">
        <authorList>
            <person name="Yan J."/>
        </authorList>
    </citation>
    <scope>NUCLEOTIDE SEQUENCE</scope>
    <source>
        <strain evidence="3">CSS-01s</strain>
    </source>
</reference>
<evidence type="ECO:0000313" key="4">
    <source>
        <dbReference type="Proteomes" id="UP000627934"/>
    </source>
</evidence>
<dbReference type="InterPro" id="IPR003347">
    <property type="entry name" value="JmjC_dom"/>
</dbReference>
<dbReference type="EMBL" id="MDYX01000040">
    <property type="protein sequence ID" value="KAF9630405.1"/>
    <property type="molecule type" value="Genomic_DNA"/>
</dbReference>
<organism evidence="3 4">
    <name type="scientific">Lasiodiplodia theobromae</name>
    <dbReference type="NCBI Taxonomy" id="45133"/>
    <lineage>
        <taxon>Eukaryota</taxon>
        <taxon>Fungi</taxon>
        <taxon>Dikarya</taxon>
        <taxon>Ascomycota</taxon>
        <taxon>Pezizomycotina</taxon>
        <taxon>Dothideomycetes</taxon>
        <taxon>Dothideomycetes incertae sedis</taxon>
        <taxon>Botryosphaeriales</taxon>
        <taxon>Botryosphaeriaceae</taxon>
        <taxon>Lasiodiplodia</taxon>
    </lineage>
</organism>
<proteinExistence type="predicted"/>
<feature type="compositionally biased region" description="Basic and acidic residues" evidence="1">
    <location>
        <begin position="477"/>
        <end position="487"/>
    </location>
</feature>
<feature type="region of interest" description="Disordered" evidence="1">
    <location>
        <begin position="462"/>
        <end position="488"/>
    </location>
</feature>
<dbReference type="PROSITE" id="PS51184">
    <property type="entry name" value="JMJC"/>
    <property type="match status" value="1"/>
</dbReference>
<comment type="caution">
    <text evidence="3">The sequence shown here is derived from an EMBL/GenBank/DDBJ whole genome shotgun (WGS) entry which is preliminary data.</text>
</comment>
<dbReference type="PANTHER" id="PTHR12461:SF99">
    <property type="entry name" value="BIFUNCTIONAL PEPTIDASE AND (3S)-LYSYL HYDROXYLASE JMJD7"/>
    <property type="match status" value="1"/>
</dbReference>
<accession>A0A8H7IRF3</accession>
<protein>
    <submittedName>
        <fullName evidence="3">Transcription factor jumonji/aspartyl beta-hydroxylase</fullName>
    </submittedName>
</protein>
<gene>
    <name evidence="3" type="ORF">BFW01_g967</name>
</gene>
<dbReference type="SMART" id="SM00558">
    <property type="entry name" value="JmjC"/>
    <property type="match status" value="1"/>
</dbReference>
<dbReference type="AlphaFoldDB" id="A0A8H7IRF3"/>
<name>A0A8H7IRF3_9PEZI</name>
<dbReference type="Proteomes" id="UP000627934">
    <property type="component" value="Unassembled WGS sequence"/>
</dbReference>
<evidence type="ECO:0000259" key="2">
    <source>
        <dbReference type="PROSITE" id="PS51184"/>
    </source>
</evidence>
<dbReference type="PANTHER" id="PTHR12461">
    <property type="entry name" value="HYPOXIA-INDUCIBLE FACTOR 1 ALPHA INHIBITOR-RELATED"/>
    <property type="match status" value="1"/>
</dbReference>
<reference evidence="3" key="2">
    <citation type="journal article" date="2018" name="DNA Res.">
        <title>Comparative genome and transcriptome analyses reveal adaptations to opportunistic infections in woody plant degrading pathogens of Botryosphaeriaceae.</title>
        <authorList>
            <person name="Yan J.Y."/>
            <person name="Zhao W.S."/>
            <person name="Chen Z."/>
            <person name="Xing Q.K."/>
            <person name="Zhang W."/>
            <person name="Chethana K.W.T."/>
            <person name="Xue M.F."/>
            <person name="Xu J.P."/>
            <person name="Phillips A.J.L."/>
            <person name="Wang Y."/>
            <person name="Liu J.H."/>
            <person name="Liu M."/>
            <person name="Zhou Y."/>
            <person name="Jayawardena R.S."/>
            <person name="Manawasinghe I.S."/>
            <person name="Huang J.B."/>
            <person name="Qiao G.H."/>
            <person name="Fu C.Y."/>
            <person name="Guo F.F."/>
            <person name="Dissanayake A.J."/>
            <person name="Peng Y.L."/>
            <person name="Hyde K.D."/>
            <person name="Li X.H."/>
        </authorList>
    </citation>
    <scope>NUCLEOTIDE SEQUENCE</scope>
    <source>
        <strain evidence="3">CSS-01s</strain>
    </source>
</reference>
<dbReference type="InterPro" id="IPR014710">
    <property type="entry name" value="RmlC-like_jellyroll"/>
</dbReference>
<feature type="domain" description="JmjC" evidence="2">
    <location>
        <begin position="146"/>
        <end position="346"/>
    </location>
</feature>